<dbReference type="EMBL" id="VSSQ01104582">
    <property type="protein sequence ID" value="MPN45008.1"/>
    <property type="molecule type" value="Genomic_DNA"/>
</dbReference>
<name>A0A645I179_9ZZZZ</name>
<reference evidence="1" key="1">
    <citation type="submission" date="2019-08" db="EMBL/GenBank/DDBJ databases">
        <authorList>
            <person name="Kucharzyk K."/>
            <person name="Murdoch R.W."/>
            <person name="Higgins S."/>
            <person name="Loffler F."/>
        </authorList>
    </citation>
    <scope>NUCLEOTIDE SEQUENCE</scope>
</reference>
<proteinExistence type="predicted"/>
<gene>
    <name evidence="1" type="ORF">SDC9_192575</name>
</gene>
<organism evidence="1">
    <name type="scientific">bioreactor metagenome</name>
    <dbReference type="NCBI Taxonomy" id="1076179"/>
    <lineage>
        <taxon>unclassified sequences</taxon>
        <taxon>metagenomes</taxon>
        <taxon>ecological metagenomes</taxon>
    </lineage>
</organism>
<dbReference type="AlphaFoldDB" id="A0A645I179"/>
<comment type="caution">
    <text evidence="1">The sequence shown here is derived from an EMBL/GenBank/DDBJ whole genome shotgun (WGS) entry which is preliminary data.</text>
</comment>
<sequence length="43" mass="5286">MTQMEFLTDKIMIKVYIMVLNELKYFQFVKFCESKLMIEELCN</sequence>
<accession>A0A645I179</accession>
<protein>
    <submittedName>
        <fullName evidence="1">Uncharacterized protein</fullName>
    </submittedName>
</protein>
<evidence type="ECO:0000313" key="1">
    <source>
        <dbReference type="EMBL" id="MPN45008.1"/>
    </source>
</evidence>